<proteinExistence type="predicted"/>
<feature type="transmembrane region" description="Helical" evidence="1">
    <location>
        <begin position="167"/>
        <end position="190"/>
    </location>
</feature>
<gene>
    <name evidence="2" type="ORF">CT0861_00107</name>
</gene>
<organism evidence="2 3">
    <name type="scientific">Colletotrichum tofieldiae</name>
    <dbReference type="NCBI Taxonomy" id="708197"/>
    <lineage>
        <taxon>Eukaryota</taxon>
        <taxon>Fungi</taxon>
        <taxon>Dikarya</taxon>
        <taxon>Ascomycota</taxon>
        <taxon>Pezizomycotina</taxon>
        <taxon>Sordariomycetes</taxon>
        <taxon>Hypocreomycetidae</taxon>
        <taxon>Glomerellales</taxon>
        <taxon>Glomerellaceae</taxon>
        <taxon>Colletotrichum</taxon>
        <taxon>Colletotrichum spaethianum species complex</taxon>
    </lineage>
</organism>
<keyword evidence="1" id="KW-1133">Transmembrane helix</keyword>
<feature type="transmembrane region" description="Helical" evidence="1">
    <location>
        <begin position="132"/>
        <end position="155"/>
    </location>
</feature>
<evidence type="ECO:0000313" key="2">
    <source>
        <dbReference type="EMBL" id="KZL74610.1"/>
    </source>
</evidence>
<feature type="transmembrane region" description="Helical" evidence="1">
    <location>
        <begin position="53"/>
        <end position="74"/>
    </location>
</feature>
<feature type="transmembrane region" description="Helical" evidence="1">
    <location>
        <begin position="206"/>
        <end position="231"/>
    </location>
</feature>
<sequence>LPRSKAVWPSSILPHPSLFFAGRKEQEKTQPALPTVTVPYIVVRIAKMTRVSVYSAALVAFVAATAMIIASITLPHWVTYSVTATDGNEFSKHIGLHRACSNVYDPPCQEFPTEELCSKNGERYFCSMWRSVGFLASFSTILHLASIVTFLVIMGGGKYKRETGWKVLGGLLVLVGAVEFTLMGIVAYLYDNDEQFQVPGWGLDTSWILCTISASVSILCAVGLGISAFVLPPEEGYEFLNDPLP</sequence>
<dbReference type="Proteomes" id="UP000076552">
    <property type="component" value="Unassembled WGS sequence"/>
</dbReference>
<comment type="caution">
    <text evidence="2">The sequence shown here is derived from an EMBL/GenBank/DDBJ whole genome shotgun (WGS) entry which is preliminary data.</text>
</comment>
<name>A0A166VIL2_9PEZI</name>
<protein>
    <submittedName>
        <fullName evidence="2">Pre-mRNA splicing factor</fullName>
    </submittedName>
</protein>
<keyword evidence="1" id="KW-0812">Transmembrane</keyword>
<accession>A0A166VIL2</accession>
<dbReference type="AlphaFoldDB" id="A0A166VIL2"/>
<keyword evidence="1" id="KW-0472">Membrane</keyword>
<feature type="non-terminal residue" evidence="2">
    <location>
        <position position="1"/>
    </location>
</feature>
<reference evidence="2 3" key="1">
    <citation type="submission" date="2015-06" db="EMBL/GenBank/DDBJ databases">
        <title>Survival trade-offs in plant roots during colonization by closely related pathogenic and mutualistic fungi.</title>
        <authorList>
            <person name="Hacquard S."/>
            <person name="Kracher B."/>
            <person name="Hiruma K."/>
            <person name="Weinman A."/>
            <person name="Muench P."/>
            <person name="Garrido Oter R."/>
            <person name="Ver Loren van Themaat E."/>
            <person name="Dallerey J.-F."/>
            <person name="Damm U."/>
            <person name="Henrissat B."/>
            <person name="Lespinet O."/>
            <person name="Thon M."/>
            <person name="Kemen E."/>
            <person name="McHardy A.C."/>
            <person name="Schulze-Lefert P."/>
            <person name="O'Connell R.J."/>
        </authorList>
    </citation>
    <scope>NUCLEOTIDE SEQUENCE [LARGE SCALE GENOMIC DNA]</scope>
    <source>
        <strain evidence="2 3">0861</strain>
    </source>
</reference>
<evidence type="ECO:0000313" key="3">
    <source>
        <dbReference type="Proteomes" id="UP000076552"/>
    </source>
</evidence>
<dbReference type="Gene3D" id="1.20.140.150">
    <property type="match status" value="1"/>
</dbReference>
<evidence type="ECO:0000256" key="1">
    <source>
        <dbReference type="SAM" id="Phobius"/>
    </source>
</evidence>
<keyword evidence="3" id="KW-1185">Reference proteome</keyword>
<dbReference type="EMBL" id="LFIV01000031">
    <property type="protein sequence ID" value="KZL74610.1"/>
    <property type="molecule type" value="Genomic_DNA"/>
</dbReference>